<evidence type="ECO:0000313" key="6">
    <source>
        <dbReference type="Proteomes" id="UP000309340"/>
    </source>
</evidence>
<feature type="non-terminal residue" evidence="5">
    <location>
        <position position="273"/>
    </location>
</feature>
<dbReference type="InterPro" id="IPR009449">
    <property type="entry name" value="Sec2_N"/>
</dbReference>
<dbReference type="GO" id="GO:0005085">
    <property type="term" value="F:guanyl-nucleotide exchange factor activity"/>
    <property type="evidence" value="ECO:0007669"/>
    <property type="project" value="InterPro"/>
</dbReference>
<evidence type="ECO:0000256" key="2">
    <source>
        <dbReference type="SAM" id="Coils"/>
    </source>
</evidence>
<dbReference type="EMBL" id="NAJQ01001049">
    <property type="protein sequence ID" value="TKA62634.1"/>
    <property type="molecule type" value="Genomic_DNA"/>
</dbReference>
<feature type="compositionally biased region" description="Basic and acidic residues" evidence="3">
    <location>
        <begin position="235"/>
        <end position="244"/>
    </location>
</feature>
<gene>
    <name evidence="5" type="ORF">B0A55_10580</name>
</gene>
<dbReference type="GO" id="GO:0070319">
    <property type="term" value="C:Golgi to plasma membrane transport vesicle"/>
    <property type="evidence" value="ECO:0007669"/>
    <property type="project" value="TreeGrafter"/>
</dbReference>
<dbReference type="Gene3D" id="6.10.140.910">
    <property type="match status" value="1"/>
</dbReference>
<feature type="region of interest" description="Disordered" evidence="3">
    <location>
        <begin position="1"/>
        <end position="23"/>
    </location>
</feature>
<dbReference type="GO" id="GO:0006887">
    <property type="term" value="P:exocytosis"/>
    <property type="evidence" value="ECO:0007669"/>
    <property type="project" value="TreeGrafter"/>
</dbReference>
<feature type="domain" description="GDP/GTP exchange factor Sec2 N-terminal" evidence="4">
    <location>
        <begin position="119"/>
        <end position="187"/>
    </location>
</feature>
<feature type="region of interest" description="Disordered" evidence="3">
    <location>
        <begin position="235"/>
        <end position="256"/>
    </location>
</feature>
<dbReference type="OrthoDB" id="5560525at2759"/>
<evidence type="ECO:0000259" key="4">
    <source>
        <dbReference type="Pfam" id="PF06428"/>
    </source>
</evidence>
<organism evidence="5 6">
    <name type="scientific">Friedmanniomyces simplex</name>
    <dbReference type="NCBI Taxonomy" id="329884"/>
    <lineage>
        <taxon>Eukaryota</taxon>
        <taxon>Fungi</taxon>
        <taxon>Dikarya</taxon>
        <taxon>Ascomycota</taxon>
        <taxon>Pezizomycotina</taxon>
        <taxon>Dothideomycetes</taxon>
        <taxon>Dothideomycetidae</taxon>
        <taxon>Mycosphaerellales</taxon>
        <taxon>Teratosphaeriaceae</taxon>
        <taxon>Friedmanniomyces</taxon>
    </lineage>
</organism>
<feature type="region of interest" description="Disordered" evidence="3">
    <location>
        <begin position="101"/>
        <end position="120"/>
    </location>
</feature>
<evidence type="ECO:0000256" key="3">
    <source>
        <dbReference type="SAM" id="MobiDB-lite"/>
    </source>
</evidence>
<sequence length="273" mass="30693">MEPDGPITGTHVPHDSGLSMGSAAGDAVKVRELEDEVKFLAEKANNASQRFADYENEIRVLQAQLRQQQRRNGAIESNGDNVQPVVAPERPTLSRFGSLMHSRKASPVSNGIPQNPSAREKELESELVKERTQRIAAEKKVKTLEAEVEELSATLFQEANEMVSSARQETAALQEKLQVMEQQSAERSADGGLEILQKENTSLRERLKILEQRDGDRRRRLEKLEAASKKIERLISQRRSREPEDPASTLDGTHHQDTWSPRLLNCLFRSPVN</sequence>
<dbReference type="PANTHER" id="PTHR14430">
    <property type="entry name" value="RABIN3-RELATED"/>
    <property type="match status" value="1"/>
</dbReference>
<reference evidence="5 6" key="1">
    <citation type="submission" date="2017-03" db="EMBL/GenBank/DDBJ databases">
        <title>Genomes of endolithic fungi from Antarctica.</title>
        <authorList>
            <person name="Coleine C."/>
            <person name="Masonjones S."/>
            <person name="Stajich J.E."/>
        </authorList>
    </citation>
    <scope>NUCLEOTIDE SEQUENCE [LARGE SCALE GENOMIC DNA]</scope>
    <source>
        <strain evidence="5 6">CCFEE 5184</strain>
    </source>
</reference>
<accession>A0A4U0WI36</accession>
<feature type="compositionally biased region" description="Polar residues" evidence="3">
    <location>
        <begin position="107"/>
        <end position="117"/>
    </location>
</feature>
<feature type="coiled-coil region" evidence="2">
    <location>
        <begin position="30"/>
        <end position="78"/>
    </location>
</feature>
<dbReference type="SUPFAM" id="SSF144284">
    <property type="entry name" value="Sec2 N-terminal region"/>
    <property type="match status" value="1"/>
</dbReference>
<comment type="caution">
    <text evidence="5">The sequence shown here is derived from an EMBL/GenBank/DDBJ whole genome shotgun (WGS) entry which is preliminary data.</text>
</comment>
<evidence type="ECO:0000313" key="5">
    <source>
        <dbReference type="EMBL" id="TKA62634.1"/>
    </source>
</evidence>
<dbReference type="STRING" id="329884.A0A4U0WI36"/>
<protein>
    <recommendedName>
        <fullName evidence="4">GDP/GTP exchange factor Sec2 N-terminal domain-containing protein</fullName>
    </recommendedName>
</protein>
<dbReference type="GO" id="GO:0051286">
    <property type="term" value="C:cell tip"/>
    <property type="evidence" value="ECO:0007669"/>
    <property type="project" value="TreeGrafter"/>
</dbReference>
<dbReference type="Proteomes" id="UP000309340">
    <property type="component" value="Unassembled WGS sequence"/>
</dbReference>
<keyword evidence="1 2" id="KW-0175">Coiled coil</keyword>
<dbReference type="AlphaFoldDB" id="A0A4U0WI36"/>
<dbReference type="InterPro" id="IPR040351">
    <property type="entry name" value="RAB3IL/RAB3IP/Sec2"/>
</dbReference>
<proteinExistence type="predicted"/>
<dbReference type="PANTHER" id="PTHR14430:SF4">
    <property type="entry name" value="GDP_GTP EXCHANGE FACTOR SEC2 N-TERMINAL DOMAIN-CONTAINING PROTEIN"/>
    <property type="match status" value="1"/>
</dbReference>
<dbReference type="Pfam" id="PF06428">
    <property type="entry name" value="Sec2p"/>
    <property type="match status" value="1"/>
</dbReference>
<evidence type="ECO:0000256" key="1">
    <source>
        <dbReference type="ARBA" id="ARBA00023054"/>
    </source>
</evidence>
<keyword evidence="6" id="KW-1185">Reference proteome</keyword>
<name>A0A4U0WI36_9PEZI</name>